<feature type="transmembrane region" description="Helical" evidence="6">
    <location>
        <begin position="155"/>
        <end position="174"/>
    </location>
</feature>
<dbReference type="Gene3D" id="1.10.3720.10">
    <property type="entry name" value="MetI-like"/>
    <property type="match status" value="1"/>
</dbReference>
<feature type="transmembrane region" description="Helical" evidence="6">
    <location>
        <begin position="72"/>
        <end position="99"/>
    </location>
</feature>
<comment type="subcellular location">
    <subcellularLocation>
        <location evidence="6">Cell membrane</location>
        <topology evidence="6">Multi-pass membrane protein</topology>
    </subcellularLocation>
    <subcellularLocation>
        <location evidence="1">Membrane</location>
        <topology evidence="1">Multi-pass membrane protein</topology>
    </subcellularLocation>
</comment>
<dbReference type="InterPro" id="IPR035906">
    <property type="entry name" value="MetI-like_sf"/>
</dbReference>
<keyword evidence="10" id="KW-1185">Reference proteome</keyword>
<name>A0ABW4QAS1_9MICC</name>
<evidence type="ECO:0000256" key="7">
    <source>
        <dbReference type="SAM" id="MobiDB-lite"/>
    </source>
</evidence>
<keyword evidence="3 6" id="KW-0812">Transmembrane</keyword>
<dbReference type="CDD" id="cd06261">
    <property type="entry name" value="TM_PBP2"/>
    <property type="match status" value="1"/>
</dbReference>
<dbReference type="SUPFAM" id="SSF161098">
    <property type="entry name" value="MetI-like"/>
    <property type="match status" value="1"/>
</dbReference>
<dbReference type="PANTHER" id="PTHR30177">
    <property type="entry name" value="GLYCINE BETAINE/L-PROLINE TRANSPORT SYSTEM PERMEASE PROTEIN PROW"/>
    <property type="match status" value="1"/>
</dbReference>
<dbReference type="Pfam" id="PF00528">
    <property type="entry name" value="BPD_transp_1"/>
    <property type="match status" value="1"/>
</dbReference>
<dbReference type="PANTHER" id="PTHR30177:SF33">
    <property type="entry name" value="POSSIBLE OSMOPROTECTANT (GLYCINE BETAINE_CARNITINE_CHOLINE_L-PROLINE) TRANSPORT INTEGRAL MEMBRANE PROTEIN ABC TRANSPORTER PROZ"/>
    <property type="match status" value="1"/>
</dbReference>
<dbReference type="EMBL" id="JBHUGA010000060">
    <property type="protein sequence ID" value="MFD1847799.1"/>
    <property type="molecule type" value="Genomic_DNA"/>
</dbReference>
<evidence type="ECO:0000256" key="5">
    <source>
        <dbReference type="ARBA" id="ARBA00023136"/>
    </source>
</evidence>
<sequence length="241" mass="24928">MDYLEYLLDPEHWDLAVNGNIPSLVVEHLYYTVLTLVIAALIAIPVGLYIGHTGKFSFVAINAGNAGRSLPTLGLIILLVTVIGFGLLPVVIALVVLAIPPILTSTYAGLRAINPASVDAAKGMGMRPIQILFRVEIPMALPLILSGLRSATLQVVSTATVASYVGLGGLGRLLVDGLALNQYDRVIAGAVVVALLAIILDLIASGLQRLVVSPGVSGRALTRTSNKPPSPSVGPATATAG</sequence>
<protein>
    <submittedName>
        <fullName evidence="9">ABC transporter permease</fullName>
    </submittedName>
</protein>
<gene>
    <name evidence="9" type="ORF">ACFSFX_14510</name>
</gene>
<evidence type="ECO:0000313" key="9">
    <source>
        <dbReference type="EMBL" id="MFD1847799.1"/>
    </source>
</evidence>
<dbReference type="Proteomes" id="UP001597307">
    <property type="component" value="Unassembled WGS sequence"/>
</dbReference>
<evidence type="ECO:0000256" key="1">
    <source>
        <dbReference type="ARBA" id="ARBA00004141"/>
    </source>
</evidence>
<dbReference type="RefSeq" id="WP_343880975.1">
    <property type="nucleotide sequence ID" value="NZ_BAAAIJ010000051.1"/>
</dbReference>
<dbReference type="InterPro" id="IPR000515">
    <property type="entry name" value="MetI-like"/>
</dbReference>
<evidence type="ECO:0000256" key="4">
    <source>
        <dbReference type="ARBA" id="ARBA00022989"/>
    </source>
</evidence>
<feature type="transmembrane region" description="Helical" evidence="6">
    <location>
        <begin position="29"/>
        <end position="51"/>
    </location>
</feature>
<evidence type="ECO:0000256" key="2">
    <source>
        <dbReference type="ARBA" id="ARBA00022448"/>
    </source>
</evidence>
<dbReference type="InterPro" id="IPR051204">
    <property type="entry name" value="ABC_transp_perm/SBD"/>
</dbReference>
<keyword evidence="5 6" id="KW-0472">Membrane</keyword>
<accession>A0ABW4QAS1</accession>
<feature type="domain" description="ABC transmembrane type-1" evidence="8">
    <location>
        <begin position="25"/>
        <end position="204"/>
    </location>
</feature>
<proteinExistence type="inferred from homology"/>
<evidence type="ECO:0000259" key="8">
    <source>
        <dbReference type="PROSITE" id="PS50928"/>
    </source>
</evidence>
<comment type="similarity">
    <text evidence="6">Belongs to the binding-protein-dependent transport system permease family.</text>
</comment>
<keyword evidence="4 6" id="KW-1133">Transmembrane helix</keyword>
<comment type="caution">
    <text evidence="9">The sequence shown here is derived from an EMBL/GenBank/DDBJ whole genome shotgun (WGS) entry which is preliminary data.</text>
</comment>
<organism evidence="9 10">
    <name type="scientific">Arthrobacter flavus</name>
    <dbReference type="NCBI Taxonomy" id="95172"/>
    <lineage>
        <taxon>Bacteria</taxon>
        <taxon>Bacillati</taxon>
        <taxon>Actinomycetota</taxon>
        <taxon>Actinomycetes</taxon>
        <taxon>Micrococcales</taxon>
        <taxon>Micrococcaceae</taxon>
        <taxon>Arthrobacter</taxon>
    </lineage>
</organism>
<keyword evidence="2 6" id="KW-0813">Transport</keyword>
<reference evidence="10" key="1">
    <citation type="journal article" date="2019" name="Int. J. Syst. Evol. Microbiol.">
        <title>The Global Catalogue of Microorganisms (GCM) 10K type strain sequencing project: providing services to taxonomists for standard genome sequencing and annotation.</title>
        <authorList>
            <consortium name="The Broad Institute Genomics Platform"/>
            <consortium name="The Broad Institute Genome Sequencing Center for Infectious Disease"/>
            <person name="Wu L."/>
            <person name="Ma J."/>
        </authorList>
    </citation>
    <scope>NUCLEOTIDE SEQUENCE [LARGE SCALE GENOMIC DNA]</scope>
    <source>
        <strain evidence="10">JCM 11496</strain>
    </source>
</reference>
<feature type="transmembrane region" description="Helical" evidence="6">
    <location>
        <begin position="186"/>
        <end position="204"/>
    </location>
</feature>
<evidence type="ECO:0000256" key="3">
    <source>
        <dbReference type="ARBA" id="ARBA00022692"/>
    </source>
</evidence>
<feature type="region of interest" description="Disordered" evidence="7">
    <location>
        <begin position="219"/>
        <end position="241"/>
    </location>
</feature>
<evidence type="ECO:0000313" key="10">
    <source>
        <dbReference type="Proteomes" id="UP001597307"/>
    </source>
</evidence>
<evidence type="ECO:0000256" key="6">
    <source>
        <dbReference type="RuleBase" id="RU363032"/>
    </source>
</evidence>
<dbReference type="PROSITE" id="PS50928">
    <property type="entry name" value="ABC_TM1"/>
    <property type="match status" value="1"/>
</dbReference>